<proteinExistence type="predicted"/>
<dbReference type="Gene3D" id="3.40.50.300">
    <property type="entry name" value="P-loop containing nucleotide triphosphate hydrolases"/>
    <property type="match status" value="1"/>
</dbReference>
<organism evidence="7 8">
    <name type="scientific">Pelagivirga sediminicola</name>
    <dbReference type="NCBI Taxonomy" id="2170575"/>
    <lineage>
        <taxon>Bacteria</taxon>
        <taxon>Pseudomonadati</taxon>
        <taxon>Pseudomonadota</taxon>
        <taxon>Alphaproteobacteria</taxon>
        <taxon>Rhodobacterales</taxon>
        <taxon>Paracoccaceae</taxon>
        <taxon>Pelagivirga</taxon>
    </lineage>
</organism>
<sequence length="258" mass="27564">MSLMSVSNLSVRLRNRQIFSDVSFDIGAGEVVGLIGPNGAGKTTLMRAALGLIEHGGTSSLAQLGAGPRAKAVSWMPQSREIAWPVSVETLVMLGRLPHLDPYSRPTAQDHARVDEAIGWMELEGMRHRTATRLSGGEQARVLIARVLAQGTPLLMADEPIAGLDPANQIATMETFARLAALGKSVLVSLHDLGLAARHCTRVLMLGQGGLVADGPAEKVLTPERLAEIFHITAWYQNTDQGPVYQPLDVIGRGPRSG</sequence>
<keyword evidence="8" id="KW-1185">Reference proteome</keyword>
<dbReference type="RefSeq" id="WP_108691316.1">
    <property type="nucleotide sequence ID" value="NZ_QCYH01000002.1"/>
</dbReference>
<dbReference type="InterPro" id="IPR017871">
    <property type="entry name" value="ABC_transporter-like_CS"/>
</dbReference>
<dbReference type="SUPFAM" id="SSF52540">
    <property type="entry name" value="P-loop containing nucleoside triphosphate hydrolases"/>
    <property type="match status" value="1"/>
</dbReference>
<keyword evidence="4" id="KW-1278">Translocase</keyword>
<dbReference type="InterPro" id="IPR027417">
    <property type="entry name" value="P-loop_NTPase"/>
</dbReference>
<reference evidence="7 8" key="1">
    <citation type="submission" date="2018-04" db="EMBL/GenBank/DDBJ databases">
        <title>Pelagivirga bohaiensis gen. nov., sp. nov., a bacterium isolated from the Bohai Sea.</title>
        <authorList>
            <person name="Ji X."/>
        </authorList>
    </citation>
    <scope>NUCLEOTIDE SEQUENCE [LARGE SCALE GENOMIC DNA]</scope>
    <source>
        <strain evidence="7 8">BH-SD19</strain>
    </source>
</reference>
<evidence type="ECO:0000256" key="4">
    <source>
        <dbReference type="ARBA" id="ARBA00022967"/>
    </source>
</evidence>
<dbReference type="PANTHER" id="PTHR42794">
    <property type="entry name" value="HEMIN IMPORT ATP-BINDING PROTEIN HMUV"/>
    <property type="match status" value="1"/>
</dbReference>
<evidence type="ECO:0000313" key="8">
    <source>
        <dbReference type="Proteomes" id="UP000244446"/>
    </source>
</evidence>
<dbReference type="InterPro" id="IPR003439">
    <property type="entry name" value="ABC_transporter-like_ATP-bd"/>
</dbReference>
<evidence type="ECO:0000256" key="2">
    <source>
        <dbReference type="ARBA" id="ARBA00022741"/>
    </source>
</evidence>
<feature type="domain" description="ABC transporter" evidence="6">
    <location>
        <begin position="4"/>
        <end position="233"/>
    </location>
</feature>
<dbReference type="SMART" id="SM00382">
    <property type="entry name" value="AAA"/>
    <property type="match status" value="1"/>
</dbReference>
<comment type="function">
    <text evidence="5">Part of the ABC transporter complex HmuTUV involved in hemin import. Responsible for energy coupling to the transport system.</text>
</comment>
<protein>
    <submittedName>
        <fullName evidence="7">ABC transporter</fullName>
    </submittedName>
</protein>
<comment type="caution">
    <text evidence="7">The sequence shown here is derived from an EMBL/GenBank/DDBJ whole genome shotgun (WGS) entry which is preliminary data.</text>
</comment>
<evidence type="ECO:0000256" key="5">
    <source>
        <dbReference type="ARBA" id="ARBA00037066"/>
    </source>
</evidence>
<dbReference type="EMBL" id="QCYH01000002">
    <property type="protein sequence ID" value="PVA11343.1"/>
    <property type="molecule type" value="Genomic_DNA"/>
</dbReference>
<keyword evidence="1" id="KW-0813">Transport</keyword>
<keyword evidence="2" id="KW-0547">Nucleotide-binding</keyword>
<keyword evidence="3" id="KW-0067">ATP-binding</keyword>
<dbReference type="Pfam" id="PF00005">
    <property type="entry name" value="ABC_tran"/>
    <property type="match status" value="1"/>
</dbReference>
<evidence type="ECO:0000313" key="7">
    <source>
        <dbReference type="EMBL" id="PVA11343.1"/>
    </source>
</evidence>
<name>A0A2T7GAA8_9RHOB</name>
<dbReference type="OrthoDB" id="9805601at2"/>
<dbReference type="Proteomes" id="UP000244446">
    <property type="component" value="Unassembled WGS sequence"/>
</dbReference>
<gene>
    <name evidence="7" type="ORF">DC366_06290</name>
</gene>
<dbReference type="GO" id="GO:0016887">
    <property type="term" value="F:ATP hydrolysis activity"/>
    <property type="evidence" value="ECO:0007669"/>
    <property type="project" value="InterPro"/>
</dbReference>
<dbReference type="InterPro" id="IPR003593">
    <property type="entry name" value="AAA+_ATPase"/>
</dbReference>
<evidence type="ECO:0000259" key="6">
    <source>
        <dbReference type="PROSITE" id="PS50893"/>
    </source>
</evidence>
<evidence type="ECO:0000256" key="3">
    <source>
        <dbReference type="ARBA" id="ARBA00022840"/>
    </source>
</evidence>
<dbReference type="GO" id="GO:0005524">
    <property type="term" value="F:ATP binding"/>
    <property type="evidence" value="ECO:0007669"/>
    <property type="project" value="UniProtKB-KW"/>
</dbReference>
<dbReference type="PROSITE" id="PS50893">
    <property type="entry name" value="ABC_TRANSPORTER_2"/>
    <property type="match status" value="1"/>
</dbReference>
<accession>A0A2T7GAA8</accession>
<evidence type="ECO:0000256" key="1">
    <source>
        <dbReference type="ARBA" id="ARBA00022448"/>
    </source>
</evidence>
<dbReference type="AlphaFoldDB" id="A0A2T7GAA8"/>
<dbReference type="PROSITE" id="PS00211">
    <property type="entry name" value="ABC_TRANSPORTER_1"/>
    <property type="match status" value="1"/>
</dbReference>
<dbReference type="PANTHER" id="PTHR42794:SF1">
    <property type="entry name" value="HEMIN IMPORT ATP-BINDING PROTEIN HMUV"/>
    <property type="match status" value="1"/>
</dbReference>